<feature type="compositionally biased region" description="Low complexity" evidence="3">
    <location>
        <begin position="86"/>
        <end position="100"/>
    </location>
</feature>
<dbReference type="PANTHER" id="PTHR37042">
    <property type="entry name" value="OUTER MEMBRANE PROTEIN RV1973"/>
    <property type="match status" value="1"/>
</dbReference>
<comment type="subcellular location">
    <subcellularLocation>
        <location evidence="1">Membrane</location>
    </subcellularLocation>
</comment>
<gene>
    <name evidence="5" type="ORF">H0264_04165</name>
</gene>
<dbReference type="KEGG" id="nhu:H0264_04165"/>
<evidence type="ECO:0000313" key="6">
    <source>
        <dbReference type="Proteomes" id="UP000515512"/>
    </source>
</evidence>
<dbReference type="RefSeq" id="WP_181582735.1">
    <property type="nucleotide sequence ID" value="NZ_CP059399.1"/>
</dbReference>
<keyword evidence="6" id="KW-1185">Reference proteome</keyword>
<feature type="region of interest" description="Disordered" evidence="3">
    <location>
        <begin position="86"/>
        <end position="107"/>
    </location>
</feature>
<keyword evidence="4" id="KW-1133">Transmembrane helix</keyword>
<evidence type="ECO:0000256" key="4">
    <source>
        <dbReference type="SAM" id="Phobius"/>
    </source>
</evidence>
<accession>A0A7D6Z532</accession>
<evidence type="ECO:0000256" key="1">
    <source>
        <dbReference type="ARBA" id="ARBA00004370"/>
    </source>
</evidence>
<dbReference type="GO" id="GO:0016020">
    <property type="term" value="C:membrane"/>
    <property type="evidence" value="ECO:0007669"/>
    <property type="project" value="UniProtKB-SubCell"/>
</dbReference>
<dbReference type="Proteomes" id="UP000515512">
    <property type="component" value="Chromosome"/>
</dbReference>
<dbReference type="EMBL" id="CP059399">
    <property type="protein sequence ID" value="QLY31544.1"/>
    <property type="molecule type" value="Genomic_DNA"/>
</dbReference>
<feature type="transmembrane region" description="Helical" evidence="4">
    <location>
        <begin position="122"/>
        <end position="145"/>
    </location>
</feature>
<reference evidence="5 6" key="1">
    <citation type="submission" date="2020-07" db="EMBL/GenBank/DDBJ databases">
        <authorList>
            <person name="Zhuang K."/>
            <person name="Ran Y."/>
        </authorList>
    </citation>
    <scope>NUCLEOTIDE SEQUENCE [LARGE SCALE GENOMIC DNA]</scope>
    <source>
        <strain evidence="5 6">WCH-YHL-001</strain>
    </source>
</reference>
<evidence type="ECO:0008006" key="7">
    <source>
        <dbReference type="Google" id="ProtNLM"/>
    </source>
</evidence>
<dbReference type="AlphaFoldDB" id="A0A7D6Z532"/>
<sequence>MSETAANRSRTRRRVSRQAGPPAEDSAAVEIRESVAATVEPAPAEDAAAAPAVELVKDAPTAVDSAAKAEPEVVVDAEPETVAVPAAEPDAAADAAPAAEADGEEKPKSKLRNLFGSLGRSGTIAAAVALVSALVLLASGGVFFYHQNRADALETRRADYIQVAKQAYIDMTTIKDTTAGADIDRLLTVAGGSLENEYSQNRDLYKQIFEQLKVNSTGTVVAAAIETDDENSADVLLLAKQTISNTASNGPMQKDYRFRVHVQREGDSLSATSVELVP</sequence>
<organism evidence="5 6">
    <name type="scientific">Nocardia huaxiensis</name>
    <dbReference type="NCBI Taxonomy" id="2755382"/>
    <lineage>
        <taxon>Bacteria</taxon>
        <taxon>Bacillati</taxon>
        <taxon>Actinomycetota</taxon>
        <taxon>Actinomycetes</taxon>
        <taxon>Mycobacteriales</taxon>
        <taxon>Nocardiaceae</taxon>
        <taxon>Nocardia</taxon>
    </lineage>
</organism>
<proteinExistence type="predicted"/>
<keyword evidence="4" id="KW-0812">Transmembrane</keyword>
<evidence type="ECO:0000313" key="5">
    <source>
        <dbReference type="EMBL" id="QLY31544.1"/>
    </source>
</evidence>
<name>A0A7D6Z532_9NOCA</name>
<protein>
    <recommendedName>
        <fullName evidence="7">Mce-associated membrane protein</fullName>
    </recommendedName>
</protein>
<feature type="region of interest" description="Disordered" evidence="3">
    <location>
        <begin position="1"/>
        <end position="29"/>
    </location>
</feature>
<evidence type="ECO:0000256" key="3">
    <source>
        <dbReference type="SAM" id="MobiDB-lite"/>
    </source>
</evidence>
<keyword evidence="2 4" id="KW-0472">Membrane</keyword>
<evidence type="ECO:0000256" key="2">
    <source>
        <dbReference type="ARBA" id="ARBA00023136"/>
    </source>
</evidence>
<dbReference type="PANTHER" id="PTHR37042:SF4">
    <property type="entry name" value="OUTER MEMBRANE PROTEIN RV1973"/>
    <property type="match status" value="1"/>
</dbReference>